<keyword evidence="4" id="KW-1133">Transmembrane helix</keyword>
<evidence type="ECO:0000313" key="5">
    <source>
        <dbReference type="EMBL" id="CDO91572.1"/>
    </source>
</evidence>
<dbReference type="RefSeq" id="WP_036473919.1">
    <property type="nucleotide sequence ID" value="NZ_HG964447.1"/>
</dbReference>
<comment type="subcellular location">
    <subcellularLocation>
        <location evidence="1">Membrane</location>
    </subcellularLocation>
</comment>
<protein>
    <submittedName>
        <fullName evidence="5">Mce associated membrane protein</fullName>
    </submittedName>
</protein>
<dbReference type="OrthoDB" id="4774723at2"/>
<dbReference type="STRING" id="47839.BN973_05981"/>
<evidence type="ECO:0000256" key="1">
    <source>
        <dbReference type="ARBA" id="ARBA00004370"/>
    </source>
</evidence>
<accession>A0A024K7N0</accession>
<keyword evidence="4" id="KW-0812">Transmembrane</keyword>
<dbReference type="EMBL" id="LQPY01000004">
    <property type="protein sequence ID" value="ORX07601.1"/>
    <property type="molecule type" value="Genomic_DNA"/>
</dbReference>
<evidence type="ECO:0000313" key="6">
    <source>
        <dbReference type="EMBL" id="ORX07601.1"/>
    </source>
</evidence>
<keyword evidence="2 4" id="KW-0472">Membrane</keyword>
<evidence type="ECO:0000256" key="4">
    <source>
        <dbReference type="SAM" id="Phobius"/>
    </source>
</evidence>
<reference evidence="6 7" key="3">
    <citation type="submission" date="2016-01" db="EMBL/GenBank/DDBJ databases">
        <title>The new phylogeny of the genus Mycobacterium.</title>
        <authorList>
            <person name="Tarcisio F."/>
            <person name="Conor M."/>
            <person name="Antonella G."/>
            <person name="Elisabetta G."/>
            <person name="Giulia F.S."/>
            <person name="Sara T."/>
            <person name="Anna F."/>
            <person name="Clotilde B."/>
            <person name="Roberto B."/>
            <person name="Veronica D.S."/>
            <person name="Fabio R."/>
            <person name="Monica P."/>
            <person name="Olivier J."/>
            <person name="Enrico T."/>
            <person name="Nicola S."/>
        </authorList>
    </citation>
    <scope>NUCLEOTIDE SEQUENCE [LARGE SCALE GENOMIC DNA]</scope>
    <source>
        <strain evidence="6 7">DSM 44626</strain>
    </source>
</reference>
<keyword evidence="7" id="KW-1185">Reference proteome</keyword>
<dbReference type="PANTHER" id="PTHR37042:SF4">
    <property type="entry name" value="OUTER MEMBRANE PROTEIN RV1973"/>
    <property type="match status" value="1"/>
</dbReference>
<dbReference type="Proteomes" id="UP000028880">
    <property type="component" value="Unassembled WGS sequence"/>
</dbReference>
<evidence type="ECO:0000313" key="7">
    <source>
        <dbReference type="Proteomes" id="UP000193710"/>
    </source>
</evidence>
<reference evidence="5" key="1">
    <citation type="journal article" date="2014" name="Genome Announc.">
        <title>Draft Genome Sequence of Mycobacterium triplex DSM 44626.</title>
        <authorList>
            <person name="Sassi M."/>
            <person name="Croce O."/>
            <person name="Robert C."/>
            <person name="Raoult D."/>
            <person name="Drancourt M."/>
        </authorList>
    </citation>
    <scope>NUCLEOTIDE SEQUENCE [LARGE SCALE GENOMIC DNA]</scope>
    <source>
        <strain evidence="5">DSM 44626</strain>
    </source>
</reference>
<reference evidence="5" key="2">
    <citation type="submission" date="2014-04" db="EMBL/GenBank/DDBJ databases">
        <authorList>
            <person name="Urmite Genomes U."/>
        </authorList>
    </citation>
    <scope>NUCLEOTIDE SEQUENCE</scope>
    <source>
        <strain evidence="5">DSM 44626</strain>
    </source>
</reference>
<dbReference type="HOGENOM" id="CLU_072301_0_1_11"/>
<name>A0A024K7N0_9MYCO</name>
<feature type="transmembrane region" description="Helical" evidence="4">
    <location>
        <begin position="80"/>
        <end position="103"/>
    </location>
</feature>
<feature type="compositionally biased region" description="Polar residues" evidence="3">
    <location>
        <begin position="56"/>
        <end position="70"/>
    </location>
</feature>
<organism evidence="5">
    <name type="scientific">Mycobacterium triplex</name>
    <dbReference type="NCBI Taxonomy" id="47839"/>
    <lineage>
        <taxon>Bacteria</taxon>
        <taxon>Bacillati</taxon>
        <taxon>Actinomycetota</taxon>
        <taxon>Actinomycetes</taxon>
        <taxon>Mycobacteriales</taxon>
        <taxon>Mycobacteriaceae</taxon>
        <taxon>Mycobacterium</taxon>
        <taxon>Mycobacterium simiae complex</taxon>
    </lineage>
</organism>
<proteinExistence type="predicted"/>
<dbReference type="PANTHER" id="PTHR37042">
    <property type="entry name" value="OUTER MEMBRANE PROTEIN RV1973"/>
    <property type="match status" value="1"/>
</dbReference>
<gene>
    <name evidence="6" type="ORF">AWC29_05340</name>
    <name evidence="5" type="ORF">BN973_05981</name>
</gene>
<dbReference type="GO" id="GO:0016020">
    <property type="term" value="C:membrane"/>
    <property type="evidence" value="ECO:0007669"/>
    <property type="project" value="UniProtKB-SubCell"/>
</dbReference>
<feature type="compositionally biased region" description="Polar residues" evidence="3">
    <location>
        <begin position="33"/>
        <end position="48"/>
    </location>
</feature>
<dbReference type="AlphaFoldDB" id="A0A024K7N0"/>
<dbReference type="EMBL" id="HG964447">
    <property type="protein sequence ID" value="CDO91572.1"/>
    <property type="molecule type" value="Genomic_DNA"/>
</dbReference>
<sequence>MADTAHAARRVTRQLTDTPAIDTASPDAPGVAATTQSDHQDSETIADNTENDAADTTETSTAQEISSATIRQRVQPSRRAIATVVAATIALATLAGWLTLSAYHAHQDQRQRQLFLQTGKQAALNLTTIDWQQADTDVQRIVASATGTFYDDFSKRAQPFIDVVKQAKSKSVGSVTEAGIESETPDDAQVLVAVSVKTTNSGSPDQSSRAWRMRIVVRKIGNDAKVANVEFVP</sequence>
<dbReference type="Proteomes" id="UP000193710">
    <property type="component" value="Unassembled WGS sequence"/>
</dbReference>
<evidence type="ECO:0000256" key="3">
    <source>
        <dbReference type="SAM" id="MobiDB-lite"/>
    </source>
</evidence>
<feature type="region of interest" description="Disordered" evidence="3">
    <location>
        <begin position="1"/>
        <end position="70"/>
    </location>
</feature>
<evidence type="ECO:0000256" key="2">
    <source>
        <dbReference type="ARBA" id="ARBA00023136"/>
    </source>
</evidence>